<keyword evidence="4" id="KW-1185">Reference proteome</keyword>
<proteinExistence type="inferred from homology"/>
<dbReference type="InterPro" id="IPR006905">
    <property type="entry name" value="Flavin_halogenase"/>
</dbReference>
<dbReference type="PANTHER" id="PTHR43747">
    <property type="entry name" value="FAD-BINDING PROTEIN"/>
    <property type="match status" value="1"/>
</dbReference>
<dbReference type="Pfam" id="PF04820">
    <property type="entry name" value="Trp_halogenase"/>
    <property type="match status" value="1"/>
</dbReference>
<dbReference type="PRINTS" id="PR00420">
    <property type="entry name" value="RNGMNOXGNASE"/>
</dbReference>
<dbReference type="Pfam" id="PF01266">
    <property type="entry name" value="DAO"/>
    <property type="match status" value="1"/>
</dbReference>
<dbReference type="InterPro" id="IPR006076">
    <property type="entry name" value="FAD-dep_OxRdtase"/>
</dbReference>
<evidence type="ECO:0000259" key="2">
    <source>
        <dbReference type="Pfam" id="PF01266"/>
    </source>
</evidence>
<gene>
    <name evidence="3" type="ORF">Aco04nite_90990</name>
</gene>
<dbReference type="InterPro" id="IPR036188">
    <property type="entry name" value="FAD/NAD-bd_sf"/>
</dbReference>
<dbReference type="EMBL" id="BOQP01000064">
    <property type="protein sequence ID" value="GIM84346.1"/>
    <property type="molecule type" value="Genomic_DNA"/>
</dbReference>
<dbReference type="Gene3D" id="3.30.9.100">
    <property type="match status" value="1"/>
</dbReference>
<dbReference type="GO" id="GO:0004497">
    <property type="term" value="F:monooxygenase activity"/>
    <property type="evidence" value="ECO:0007669"/>
    <property type="project" value="InterPro"/>
</dbReference>
<reference evidence="3" key="1">
    <citation type="submission" date="2021-03" db="EMBL/GenBank/DDBJ databases">
        <title>Whole genome shotgun sequence of Actinoplanes consettensis NBRC 14913.</title>
        <authorList>
            <person name="Komaki H."/>
            <person name="Tamura T."/>
        </authorList>
    </citation>
    <scope>NUCLEOTIDE SEQUENCE</scope>
    <source>
        <strain evidence="3">NBRC 14913</strain>
    </source>
</reference>
<feature type="domain" description="FAD dependent oxidoreductase" evidence="2">
    <location>
        <begin position="3"/>
        <end position="52"/>
    </location>
</feature>
<organism evidence="3 4">
    <name type="scientific">Winogradskya consettensis</name>
    <dbReference type="NCBI Taxonomy" id="113560"/>
    <lineage>
        <taxon>Bacteria</taxon>
        <taxon>Bacillati</taxon>
        <taxon>Actinomycetota</taxon>
        <taxon>Actinomycetes</taxon>
        <taxon>Micromonosporales</taxon>
        <taxon>Micromonosporaceae</taxon>
        <taxon>Winogradskya</taxon>
    </lineage>
</organism>
<evidence type="ECO:0000313" key="4">
    <source>
        <dbReference type="Proteomes" id="UP000680865"/>
    </source>
</evidence>
<name>A0A919W6R9_9ACTN</name>
<dbReference type="RefSeq" id="WP_213003404.1">
    <property type="nucleotide sequence ID" value="NZ_BAAATW010000001.1"/>
</dbReference>
<sequence length="442" mass="46597">MTRVAIVGAGPTGLFTATVLARRGHRVTLVDRDPGPAADGSWARRGVMQFHHPHGIRQPIVDVLGTDLPDVGAALVAAGAEPILVKGHPAGLRSRRITFERVLRAAAVTEPGVTVVTGHADEVLSDRGRAAGVRIDGAVLEADLVINASGRSGRLAEGLRAPETSGDCGVSYVSRQYQLLPGAQPGPSSSPVGLISRFAGYLGVVFVQDAATVSVSLTRRDTDEELADWRFPEVYEAVVRVVPGLAEWTDPARSRPITRVLPGVHLRNTYRGQLDERGRVALPGLIHLGDVVCTTNPTAGRGIATSLSQAQSLTGLLAEHPSDVLAATLAFDDYCTTSIKPWFDDHQTSDPAAVRLLAGEKIDLTRPLTSVHITAAADANPQLAPIVAPYLGMNALPSSLAAAEPAARQVYATGWHPAPLPGPTREDLITLIHQTKPTPTPA</sequence>
<comment type="similarity">
    <text evidence="1">Belongs to the flavin-dependent halogenase family. Bacterial tryptophan halogenase subfamily.</text>
</comment>
<evidence type="ECO:0000313" key="3">
    <source>
        <dbReference type="EMBL" id="GIM84346.1"/>
    </source>
</evidence>
<dbReference type="Proteomes" id="UP000680865">
    <property type="component" value="Unassembled WGS sequence"/>
</dbReference>
<evidence type="ECO:0000256" key="1">
    <source>
        <dbReference type="ARBA" id="ARBA00038396"/>
    </source>
</evidence>
<dbReference type="PANTHER" id="PTHR43747:SF1">
    <property type="entry name" value="SLR1998 PROTEIN"/>
    <property type="match status" value="1"/>
</dbReference>
<comment type="caution">
    <text evidence="3">The sequence shown here is derived from an EMBL/GenBank/DDBJ whole genome shotgun (WGS) entry which is preliminary data.</text>
</comment>
<dbReference type="AlphaFoldDB" id="A0A919W6R9"/>
<dbReference type="SUPFAM" id="SSF51905">
    <property type="entry name" value="FAD/NAD(P)-binding domain"/>
    <property type="match status" value="1"/>
</dbReference>
<protein>
    <recommendedName>
        <fullName evidence="2">FAD dependent oxidoreductase domain-containing protein</fullName>
    </recommendedName>
</protein>
<dbReference type="Gene3D" id="3.50.50.60">
    <property type="entry name" value="FAD/NAD(P)-binding domain"/>
    <property type="match status" value="1"/>
</dbReference>
<dbReference type="InterPro" id="IPR050816">
    <property type="entry name" value="Flavin-dep_Halogenase_NPB"/>
</dbReference>
<accession>A0A919W6R9</accession>